<feature type="domain" description="MTHFR SAM-binding regulatory" evidence="9">
    <location>
        <begin position="317"/>
        <end position="560"/>
    </location>
</feature>
<dbReference type="SUPFAM" id="SSF51730">
    <property type="entry name" value="FAD-linked oxidoreductase"/>
    <property type="match status" value="1"/>
</dbReference>
<keyword evidence="7" id="KW-0560">Oxidoreductase</keyword>
<reference evidence="10 11" key="1">
    <citation type="submission" date="2023-03" db="EMBL/GenBank/DDBJ databases">
        <title>Genome sequence of Lichtheimia ornata CBS 291.66.</title>
        <authorList>
            <person name="Mohabir J.T."/>
            <person name="Shea T.P."/>
            <person name="Kurbessoian T."/>
            <person name="Berby B."/>
            <person name="Fontaine J."/>
            <person name="Livny J."/>
            <person name="Gnirke A."/>
            <person name="Stajich J.E."/>
            <person name="Cuomo C.A."/>
        </authorList>
    </citation>
    <scope>NUCLEOTIDE SEQUENCE [LARGE SCALE GENOMIC DNA]</scope>
    <source>
        <strain evidence="10">CBS 291.66</strain>
    </source>
</reference>
<evidence type="ECO:0000256" key="3">
    <source>
        <dbReference type="ARBA" id="ARBA00006743"/>
    </source>
</evidence>
<proteinExistence type="inferred from homology"/>
<keyword evidence="5" id="KW-0274">FAD</keyword>
<dbReference type="NCBIfam" id="TIGR00677">
    <property type="entry name" value="fadh2_euk"/>
    <property type="match status" value="1"/>
</dbReference>
<evidence type="ECO:0000256" key="5">
    <source>
        <dbReference type="ARBA" id="ARBA00022827"/>
    </source>
</evidence>
<dbReference type="InterPro" id="IPR053806">
    <property type="entry name" value="MTHFR_C"/>
</dbReference>
<evidence type="ECO:0000259" key="9">
    <source>
        <dbReference type="Pfam" id="PF21895"/>
    </source>
</evidence>
<comment type="similarity">
    <text evidence="3">Belongs to the methylenetetrahydrofolate reductase family.</text>
</comment>
<comment type="cofactor">
    <cofactor evidence="1">
        <name>FAD</name>
        <dbReference type="ChEBI" id="CHEBI:57692"/>
    </cofactor>
</comment>
<comment type="caution">
    <text evidence="10">The sequence shown here is derived from an EMBL/GenBank/DDBJ whole genome shotgun (WGS) entry which is preliminary data.</text>
</comment>
<dbReference type="RefSeq" id="XP_058342798.1">
    <property type="nucleotide sequence ID" value="XM_058486441.1"/>
</dbReference>
<evidence type="ECO:0000256" key="7">
    <source>
        <dbReference type="ARBA" id="ARBA00023002"/>
    </source>
</evidence>
<evidence type="ECO:0000256" key="4">
    <source>
        <dbReference type="ARBA" id="ARBA00022630"/>
    </source>
</evidence>
<evidence type="ECO:0000256" key="6">
    <source>
        <dbReference type="ARBA" id="ARBA00022857"/>
    </source>
</evidence>
<dbReference type="GO" id="GO:0005829">
    <property type="term" value="C:cytosol"/>
    <property type="evidence" value="ECO:0007669"/>
    <property type="project" value="TreeGrafter"/>
</dbReference>
<keyword evidence="6" id="KW-0521">NADP</keyword>
<dbReference type="PANTHER" id="PTHR45754:SF1">
    <property type="entry name" value="METHYLENETETRAHYDROFOLATE REDUCTASE 1"/>
    <property type="match status" value="1"/>
</dbReference>
<evidence type="ECO:0000313" key="11">
    <source>
        <dbReference type="Proteomes" id="UP001234581"/>
    </source>
</evidence>
<dbReference type="CDD" id="cd00537">
    <property type="entry name" value="MTHFR"/>
    <property type="match status" value="1"/>
</dbReference>
<dbReference type="PANTHER" id="PTHR45754">
    <property type="entry name" value="METHYLENETETRAHYDROFOLATE REDUCTASE"/>
    <property type="match status" value="1"/>
</dbReference>
<name>A0AAD7V456_9FUNG</name>
<dbReference type="InterPro" id="IPR029041">
    <property type="entry name" value="FAD-linked_oxidoreductase-like"/>
</dbReference>
<sequence>MKITDKLEQAKQKGHISYSFEFFPPKTDAGLANLFDRMGRMATLEPYFVACTWGAGGSTQQRTLEVCSTAQSVYGLETLMHLTCTNMEKEKIDRALEDAKAAGIQNILALRGDPPRGQEYWTPCDDQFQHAADLVKYIRQHYGDYFCIGVAGYPEGHMDTPDKAQDLQYLKDKVDCGADFILSQLFYDVDVFKNWVKKCRDLGITVPIIPSILPIPTHQSFRRIINLCRIQVPKTVLDKLEEIKSDDQKVKDYGVELAVDMISDLRASGLIDGIHLSTLNLERSSRLILEQLELAPSKKEQPKNRVLAALASDASLVENWDEFPNGRYGDARSPAFGENTYIATQLAPTSEAAKKWGHPTTVQDITRLFERYITGDLSSLPWCDEPLQTESDTIQQHLTQFNRQGYWTVGSQPAVNGARSEDPVYGWGPKGGYVYQKAFIECFVSDEQLHKLLERLKKDPHVTYYATNRKGDLSTNVENTEDQNAVTWGVFPGKEIVQPTIIERVSFEAWRDEAYQLWKEWEQQYPADSKTAQLLRDIAERYWLINVVHNDFQQPSSLFEAMLP</sequence>
<dbReference type="FunFam" id="3.20.20.220:FF:000002">
    <property type="entry name" value="Methylenetetrahydrofolate reductase"/>
    <property type="match status" value="1"/>
</dbReference>
<dbReference type="GO" id="GO:0009086">
    <property type="term" value="P:methionine biosynthetic process"/>
    <property type="evidence" value="ECO:0007669"/>
    <property type="project" value="TreeGrafter"/>
</dbReference>
<evidence type="ECO:0000256" key="8">
    <source>
        <dbReference type="RuleBase" id="RU004254"/>
    </source>
</evidence>
<dbReference type="GeneID" id="83213824"/>
<gene>
    <name evidence="10" type="ORF">O0I10_006413</name>
</gene>
<comment type="pathway">
    <text evidence="2 8">One-carbon metabolism; tetrahydrofolate interconversion.</text>
</comment>
<dbReference type="InterPro" id="IPR003171">
    <property type="entry name" value="Mehydrof_redctse-like"/>
</dbReference>
<dbReference type="AlphaFoldDB" id="A0AAD7V456"/>
<dbReference type="Pfam" id="PF02219">
    <property type="entry name" value="MTHFR"/>
    <property type="match status" value="1"/>
</dbReference>
<keyword evidence="4" id="KW-0285">Flavoprotein</keyword>
<dbReference type="GO" id="GO:0035999">
    <property type="term" value="P:tetrahydrofolate interconversion"/>
    <property type="evidence" value="ECO:0007669"/>
    <property type="project" value="TreeGrafter"/>
</dbReference>
<protein>
    <submittedName>
        <fullName evidence="10">Methylenetetrahydrofolate reductase</fullName>
    </submittedName>
</protein>
<dbReference type="GO" id="GO:0071949">
    <property type="term" value="F:FAD binding"/>
    <property type="evidence" value="ECO:0007669"/>
    <property type="project" value="TreeGrafter"/>
</dbReference>
<organism evidence="10 11">
    <name type="scientific">Lichtheimia ornata</name>
    <dbReference type="NCBI Taxonomy" id="688661"/>
    <lineage>
        <taxon>Eukaryota</taxon>
        <taxon>Fungi</taxon>
        <taxon>Fungi incertae sedis</taxon>
        <taxon>Mucoromycota</taxon>
        <taxon>Mucoromycotina</taxon>
        <taxon>Mucoromycetes</taxon>
        <taxon>Mucorales</taxon>
        <taxon>Lichtheimiaceae</taxon>
        <taxon>Lichtheimia</taxon>
    </lineage>
</organism>
<evidence type="ECO:0000313" key="10">
    <source>
        <dbReference type="EMBL" id="KAJ8657885.1"/>
    </source>
</evidence>
<dbReference type="Proteomes" id="UP001234581">
    <property type="component" value="Unassembled WGS sequence"/>
</dbReference>
<keyword evidence="11" id="KW-1185">Reference proteome</keyword>
<dbReference type="GO" id="GO:0004489">
    <property type="term" value="F:methylenetetrahydrofolate reductase [NAD(P)H] activity"/>
    <property type="evidence" value="ECO:0007669"/>
    <property type="project" value="InterPro"/>
</dbReference>
<dbReference type="Gene3D" id="3.20.20.220">
    <property type="match status" value="1"/>
</dbReference>
<evidence type="ECO:0000256" key="2">
    <source>
        <dbReference type="ARBA" id="ARBA00004777"/>
    </source>
</evidence>
<dbReference type="EMBL" id="JARTCD010000028">
    <property type="protein sequence ID" value="KAJ8657885.1"/>
    <property type="molecule type" value="Genomic_DNA"/>
</dbReference>
<dbReference type="InterPro" id="IPR004621">
    <property type="entry name" value="Fadh2_euk"/>
</dbReference>
<evidence type="ECO:0000256" key="1">
    <source>
        <dbReference type="ARBA" id="ARBA00001974"/>
    </source>
</evidence>
<accession>A0AAD7V456</accession>
<dbReference type="Pfam" id="PF21895">
    <property type="entry name" value="MTHFR_C"/>
    <property type="match status" value="1"/>
</dbReference>